<dbReference type="Proteomes" id="UP000241769">
    <property type="component" value="Unassembled WGS sequence"/>
</dbReference>
<reference evidence="1 2" key="1">
    <citation type="journal article" date="2018" name="Genome Biol. Evol.">
        <title>Multiple Roots of Fruiting Body Formation in Amoebozoa.</title>
        <authorList>
            <person name="Hillmann F."/>
            <person name="Forbes G."/>
            <person name="Novohradska S."/>
            <person name="Ferling I."/>
            <person name="Riege K."/>
            <person name="Groth M."/>
            <person name="Westermann M."/>
            <person name="Marz M."/>
            <person name="Spaller T."/>
            <person name="Winckler T."/>
            <person name="Schaap P."/>
            <person name="Glockner G."/>
        </authorList>
    </citation>
    <scope>NUCLEOTIDE SEQUENCE [LARGE SCALE GENOMIC DNA]</scope>
    <source>
        <strain evidence="1 2">Jena</strain>
    </source>
</reference>
<sequence>MCLNSAAHGRFQLNVSMVCDSVLPWMFPRQTSPVRVGSCCFPCRAPGNLPALFWWIRRQLSQEELAMAQNSSFHLMVPGFLSIRSTLSGFKPFGFPATTSYDEKESPRSRQGRWLLFKPHKREQAEATEEEMKSILAVCFALLVLLSLFAPSASSRVVHEREEEVQIVPTPAIAARQVGAGAAVPGIGNGKPFRIAKALKKIRVRYPAVEI</sequence>
<keyword evidence="2" id="KW-1185">Reference proteome</keyword>
<evidence type="ECO:0000313" key="2">
    <source>
        <dbReference type="Proteomes" id="UP000241769"/>
    </source>
</evidence>
<protein>
    <submittedName>
        <fullName evidence="1">Uncharacterized protein</fullName>
    </submittedName>
</protein>
<name>A0A2P6NQG4_9EUKA</name>
<dbReference type="EMBL" id="MDYQ01000034">
    <property type="protein sequence ID" value="PRP86191.1"/>
    <property type="molecule type" value="Genomic_DNA"/>
</dbReference>
<dbReference type="InParanoid" id="A0A2P6NQG4"/>
<organism evidence="1 2">
    <name type="scientific">Planoprotostelium fungivorum</name>
    <dbReference type="NCBI Taxonomy" id="1890364"/>
    <lineage>
        <taxon>Eukaryota</taxon>
        <taxon>Amoebozoa</taxon>
        <taxon>Evosea</taxon>
        <taxon>Variosea</taxon>
        <taxon>Cavosteliida</taxon>
        <taxon>Cavosteliaceae</taxon>
        <taxon>Planoprotostelium</taxon>
    </lineage>
</organism>
<proteinExistence type="predicted"/>
<accession>A0A2P6NQG4</accession>
<dbReference type="AlphaFoldDB" id="A0A2P6NQG4"/>
<comment type="caution">
    <text evidence="1">The sequence shown here is derived from an EMBL/GenBank/DDBJ whole genome shotgun (WGS) entry which is preliminary data.</text>
</comment>
<gene>
    <name evidence="1" type="ORF">PROFUN_05707</name>
</gene>
<evidence type="ECO:0000313" key="1">
    <source>
        <dbReference type="EMBL" id="PRP86191.1"/>
    </source>
</evidence>